<dbReference type="FunFam" id="3.30.420.40:FF:000016">
    <property type="entry name" value="Rod shape-determining protein mreB"/>
    <property type="match status" value="1"/>
</dbReference>
<keyword evidence="1 7" id="KW-0963">Cytoplasm</keyword>
<dbReference type="Proteomes" id="UP000265509">
    <property type="component" value="Unassembled WGS sequence"/>
</dbReference>
<evidence type="ECO:0000313" key="9">
    <source>
        <dbReference type="Proteomes" id="UP000265509"/>
    </source>
</evidence>
<comment type="similarity">
    <text evidence="5 7">Belongs to the FtsA/MreB family.</text>
</comment>
<dbReference type="CDD" id="cd10225">
    <property type="entry name" value="ASKHA_NBD_MreB-like"/>
    <property type="match status" value="1"/>
</dbReference>
<keyword evidence="2 7" id="KW-0547">Nucleotide-binding</keyword>
<comment type="caution">
    <text evidence="8">The sequence shown here is derived from an EMBL/GenBank/DDBJ whole genome shotgun (WGS) entry which is preliminary data.</text>
</comment>
<dbReference type="GO" id="GO:0000902">
    <property type="term" value="P:cell morphogenesis"/>
    <property type="evidence" value="ECO:0007669"/>
    <property type="project" value="InterPro"/>
</dbReference>
<dbReference type="AlphaFoldDB" id="A0A3L7DWI1"/>
<dbReference type="PANTHER" id="PTHR42749:SF1">
    <property type="entry name" value="CELL SHAPE-DETERMINING PROTEIN MREB"/>
    <property type="match status" value="1"/>
</dbReference>
<dbReference type="SUPFAM" id="SSF53067">
    <property type="entry name" value="Actin-like ATPase domain"/>
    <property type="match status" value="2"/>
</dbReference>
<dbReference type="RefSeq" id="WP_117954112.1">
    <property type="nucleotide sequence ID" value="NZ_QRAN01000009.1"/>
</dbReference>
<keyword evidence="9" id="KW-1185">Reference proteome</keyword>
<accession>A0A3L7DWI1</accession>
<evidence type="ECO:0000313" key="8">
    <source>
        <dbReference type="EMBL" id="RLQ21927.1"/>
    </source>
</evidence>
<evidence type="ECO:0000256" key="7">
    <source>
        <dbReference type="HAMAP-Rule" id="MF_02207"/>
    </source>
</evidence>
<dbReference type="NCBIfam" id="TIGR00904">
    <property type="entry name" value="mreB"/>
    <property type="match status" value="1"/>
</dbReference>
<dbReference type="GO" id="GO:0008360">
    <property type="term" value="P:regulation of cell shape"/>
    <property type="evidence" value="ECO:0007669"/>
    <property type="project" value="UniProtKB-UniRule"/>
</dbReference>
<feature type="binding site" evidence="7">
    <location>
        <begin position="166"/>
        <end position="168"/>
    </location>
    <ligand>
        <name>ATP</name>
        <dbReference type="ChEBI" id="CHEBI:30616"/>
    </ligand>
</feature>
<dbReference type="PANTHER" id="PTHR42749">
    <property type="entry name" value="CELL SHAPE-DETERMINING PROTEIN MREB"/>
    <property type="match status" value="1"/>
</dbReference>
<evidence type="ECO:0000256" key="6">
    <source>
        <dbReference type="ARBA" id="ARBA00067319"/>
    </source>
</evidence>
<keyword evidence="4 7" id="KW-0133">Cell shape</keyword>
<gene>
    <name evidence="7" type="primary">mreB</name>
    <name evidence="8" type="ORF">DWB85_10080</name>
</gene>
<name>A0A3L7DWI1_9GAMM</name>
<evidence type="ECO:0000256" key="4">
    <source>
        <dbReference type="ARBA" id="ARBA00022960"/>
    </source>
</evidence>
<protein>
    <recommendedName>
        <fullName evidence="6 7">Cell shape-determining protein MreB</fullName>
    </recommendedName>
</protein>
<proteinExistence type="inferred from homology"/>
<evidence type="ECO:0000256" key="3">
    <source>
        <dbReference type="ARBA" id="ARBA00022840"/>
    </source>
</evidence>
<dbReference type="HAMAP" id="MF_02207">
    <property type="entry name" value="MreB"/>
    <property type="match status" value="1"/>
</dbReference>
<feature type="binding site" evidence="7">
    <location>
        <begin position="19"/>
        <end position="21"/>
    </location>
    <ligand>
        <name>ATP</name>
        <dbReference type="ChEBI" id="CHEBI:30616"/>
    </ligand>
</feature>
<reference evidence="8 9" key="1">
    <citation type="submission" date="2018-07" db="EMBL/GenBank/DDBJ databases">
        <title>Halioglobus sp. genome submission.</title>
        <authorList>
            <person name="Ye M.-Q."/>
            <person name="Du Z.-J."/>
        </authorList>
    </citation>
    <scope>NUCLEOTIDE SEQUENCE [LARGE SCALE GENOMIC DNA]</scope>
    <source>
        <strain evidence="8 9">U0301</strain>
    </source>
</reference>
<feature type="binding site" evidence="7">
    <location>
        <begin position="294"/>
        <end position="297"/>
    </location>
    <ligand>
        <name>ATP</name>
        <dbReference type="ChEBI" id="CHEBI:30616"/>
    </ligand>
</feature>
<dbReference type="OrthoDB" id="9768127at2"/>
<evidence type="ECO:0000256" key="1">
    <source>
        <dbReference type="ARBA" id="ARBA00022490"/>
    </source>
</evidence>
<evidence type="ECO:0000256" key="2">
    <source>
        <dbReference type="ARBA" id="ARBA00022741"/>
    </source>
</evidence>
<evidence type="ECO:0000256" key="5">
    <source>
        <dbReference type="ARBA" id="ARBA00023458"/>
    </source>
</evidence>
<dbReference type="GO" id="GO:0005524">
    <property type="term" value="F:ATP binding"/>
    <property type="evidence" value="ECO:0007669"/>
    <property type="project" value="UniProtKB-KW"/>
</dbReference>
<comment type="function">
    <text evidence="7">Forms membrane-associated dynamic filaments that are essential for cell shape determination. Acts by regulating cell wall synthesis and cell elongation, and thus cell shape. A feedback loop between cell geometry and MreB localization may maintain elongated cell shape by targeting cell wall growth to regions of negative cell wall curvature.</text>
</comment>
<keyword evidence="3 7" id="KW-0067">ATP-binding</keyword>
<sequence>MLKKLRGVFSNDLSIDLGTANTLIYVRDKGIVLDEPSVVAIRVHNGQKTIEAVGTEAKRMLGRTPGNITAIRPLKDGVIADFQVTEKMLQHFIAKVHESRFIRPSPRVLVCVPCMSTQVERRAIRESALSAGAREVRLIEEPMAAAIGAGLNVEEASGCMVVDVGGGTTEIAIISLNGIVYRDSVRIGGDRFDEAIVAHVRRRYGSLIGDATAEKIKMEVGCAFGGSDLREIDVRGRNLAEGVPRSFTLDSDEILESLQDPLSSIVQAVKSALEQSPPELAADIAESGIVITGGGALLRDLDRLISEETGLPVIVAEDPLTCVARGGGRAMELMDRRTIDLLSTE</sequence>
<comment type="subcellular location">
    <subcellularLocation>
        <location evidence="7">Cytoplasm</location>
    </subcellularLocation>
    <text evidence="7">Membrane-associated.</text>
</comment>
<dbReference type="PRINTS" id="PR01652">
    <property type="entry name" value="SHAPEPROTEIN"/>
</dbReference>
<dbReference type="InterPro" id="IPR004753">
    <property type="entry name" value="MreB"/>
</dbReference>
<dbReference type="InterPro" id="IPR043129">
    <property type="entry name" value="ATPase_NBD"/>
</dbReference>
<comment type="subunit">
    <text evidence="7">Forms polymers.</text>
</comment>
<dbReference type="Pfam" id="PF06723">
    <property type="entry name" value="MreB_Mbl"/>
    <property type="match status" value="1"/>
</dbReference>
<dbReference type="NCBIfam" id="NF010539">
    <property type="entry name" value="PRK13927.1"/>
    <property type="match status" value="1"/>
</dbReference>
<organism evidence="8 9">
    <name type="scientific">Seongchinamella sediminis</name>
    <dbReference type="NCBI Taxonomy" id="2283635"/>
    <lineage>
        <taxon>Bacteria</taxon>
        <taxon>Pseudomonadati</taxon>
        <taxon>Pseudomonadota</taxon>
        <taxon>Gammaproteobacteria</taxon>
        <taxon>Cellvibrionales</taxon>
        <taxon>Halieaceae</taxon>
        <taxon>Seongchinamella</taxon>
    </lineage>
</organism>
<dbReference type="Gene3D" id="3.30.420.40">
    <property type="match status" value="3"/>
</dbReference>
<dbReference type="InterPro" id="IPR056546">
    <property type="entry name" value="MreB_MamK-like"/>
</dbReference>
<feature type="binding site" evidence="7">
    <location>
        <begin position="214"/>
        <end position="217"/>
    </location>
    <ligand>
        <name>ATP</name>
        <dbReference type="ChEBI" id="CHEBI:30616"/>
    </ligand>
</feature>
<dbReference type="GO" id="GO:0005737">
    <property type="term" value="C:cytoplasm"/>
    <property type="evidence" value="ECO:0007669"/>
    <property type="project" value="UniProtKB-SubCell"/>
</dbReference>
<dbReference type="EMBL" id="QRAN01000009">
    <property type="protein sequence ID" value="RLQ21927.1"/>
    <property type="molecule type" value="Genomic_DNA"/>
</dbReference>